<name>A0A1J0A5T8_9ENTE</name>
<sequence>MSQEKNITRLEYELNSLPFFIQEYIEKKRIVPYSVTTLYEYAKEYRRFFEWLKQEAIISNDLSSISLQDLRNLTDRDVELYKGFLLASPRLGTTADGQLRSHVSIQRSITALKSLFHFLATQTADENGATYLSHNIMDKVDNVKTGRTLQDRSRSIENKLFIGDESLDFIEFIDSTYEKTLQSHQAKSAFYRNKDRDIAIIALFLGTGMRLSELVNMKVSDLDVLNMEATVIRKGGFKDTTMISSIFMPYITQYLDNREKLYHPESSEKSLFLSFYRGAAQRIDQSTVEKLVGKYSSVFKTRVTPHKLRHTVGTQLYKKTNSLLTVSHQLGQTGTSATAIYTHIVDEEKREAINDLWMN</sequence>
<evidence type="ECO:0000256" key="5">
    <source>
        <dbReference type="ARBA" id="ARBA00022908"/>
    </source>
</evidence>
<dbReference type="KEGG" id="vte:BHY08_05230"/>
<dbReference type="Proteomes" id="UP000191200">
    <property type="component" value="Chromosome"/>
</dbReference>
<gene>
    <name evidence="12" type="ORF">BHY08_05230</name>
</gene>
<dbReference type="InterPro" id="IPR013762">
    <property type="entry name" value="Integrase-like_cat_sf"/>
</dbReference>
<evidence type="ECO:0000256" key="2">
    <source>
        <dbReference type="ARBA" id="ARBA00022490"/>
    </source>
</evidence>
<dbReference type="CDD" id="cd00397">
    <property type="entry name" value="DNA_BRE_C"/>
    <property type="match status" value="1"/>
</dbReference>
<evidence type="ECO:0000256" key="4">
    <source>
        <dbReference type="ARBA" id="ARBA00022829"/>
    </source>
</evidence>
<dbReference type="GO" id="GO:0006310">
    <property type="term" value="P:DNA recombination"/>
    <property type="evidence" value="ECO:0007669"/>
    <property type="project" value="UniProtKB-KW"/>
</dbReference>
<dbReference type="InterPro" id="IPR002104">
    <property type="entry name" value="Integrase_catalytic"/>
</dbReference>
<dbReference type="InterPro" id="IPR044068">
    <property type="entry name" value="CB"/>
</dbReference>
<comment type="subcellular location">
    <subcellularLocation>
        <location evidence="1">Cytoplasm</location>
    </subcellularLocation>
</comment>
<evidence type="ECO:0000256" key="3">
    <source>
        <dbReference type="ARBA" id="ARBA00022618"/>
    </source>
</evidence>
<dbReference type="GO" id="GO:0007059">
    <property type="term" value="P:chromosome segregation"/>
    <property type="evidence" value="ECO:0007669"/>
    <property type="project" value="UniProtKB-KW"/>
</dbReference>
<dbReference type="GO" id="GO:0015074">
    <property type="term" value="P:DNA integration"/>
    <property type="evidence" value="ECO:0007669"/>
    <property type="project" value="UniProtKB-KW"/>
</dbReference>
<accession>A0A1J0A5T8</accession>
<dbReference type="GO" id="GO:0051301">
    <property type="term" value="P:cell division"/>
    <property type="evidence" value="ECO:0007669"/>
    <property type="project" value="UniProtKB-KW"/>
</dbReference>
<keyword evidence="5" id="KW-0229">DNA integration</keyword>
<evidence type="ECO:0000256" key="7">
    <source>
        <dbReference type="ARBA" id="ARBA00023172"/>
    </source>
</evidence>
<keyword evidence="3" id="KW-0132">Cell division</keyword>
<dbReference type="OrthoDB" id="283809at2"/>
<dbReference type="GO" id="GO:0005737">
    <property type="term" value="C:cytoplasm"/>
    <property type="evidence" value="ECO:0007669"/>
    <property type="project" value="UniProtKB-SubCell"/>
</dbReference>
<dbReference type="PANTHER" id="PTHR30349">
    <property type="entry name" value="PHAGE INTEGRASE-RELATED"/>
    <property type="match status" value="1"/>
</dbReference>
<evidence type="ECO:0000313" key="12">
    <source>
        <dbReference type="EMBL" id="APB31279.1"/>
    </source>
</evidence>
<keyword evidence="13" id="KW-1185">Reference proteome</keyword>
<dbReference type="STRING" id="519472.BHY08_05230"/>
<dbReference type="PROSITE" id="PS51898">
    <property type="entry name" value="TYR_RECOMBINASE"/>
    <property type="match status" value="1"/>
</dbReference>
<keyword evidence="4" id="KW-0159">Chromosome partition</keyword>
<keyword evidence="7" id="KW-0233">DNA recombination</keyword>
<evidence type="ECO:0000256" key="9">
    <source>
        <dbReference type="PROSITE-ProRule" id="PRU01248"/>
    </source>
</evidence>
<dbReference type="Gene3D" id="1.10.150.130">
    <property type="match status" value="1"/>
</dbReference>
<keyword evidence="6 9" id="KW-0238">DNA-binding</keyword>
<dbReference type="GO" id="GO:0003677">
    <property type="term" value="F:DNA binding"/>
    <property type="evidence" value="ECO:0007669"/>
    <property type="project" value="UniProtKB-UniRule"/>
</dbReference>
<evidence type="ECO:0000256" key="8">
    <source>
        <dbReference type="ARBA" id="ARBA00023306"/>
    </source>
</evidence>
<dbReference type="InterPro" id="IPR010998">
    <property type="entry name" value="Integrase_recombinase_N"/>
</dbReference>
<evidence type="ECO:0000256" key="1">
    <source>
        <dbReference type="ARBA" id="ARBA00004496"/>
    </source>
</evidence>
<dbReference type="InterPro" id="IPR011010">
    <property type="entry name" value="DNA_brk_join_enz"/>
</dbReference>
<dbReference type="EMBL" id="CP017267">
    <property type="protein sequence ID" value="APB31279.1"/>
    <property type="molecule type" value="Genomic_DNA"/>
</dbReference>
<organism evidence="12 13">
    <name type="scientific">Vagococcus teuberi</name>
    <dbReference type="NCBI Taxonomy" id="519472"/>
    <lineage>
        <taxon>Bacteria</taxon>
        <taxon>Bacillati</taxon>
        <taxon>Bacillota</taxon>
        <taxon>Bacilli</taxon>
        <taxon>Lactobacillales</taxon>
        <taxon>Enterococcaceae</taxon>
        <taxon>Vagococcus</taxon>
    </lineage>
</organism>
<evidence type="ECO:0000256" key="6">
    <source>
        <dbReference type="ARBA" id="ARBA00023125"/>
    </source>
</evidence>
<reference evidence="12 13" key="1">
    <citation type="submission" date="2016-09" db="EMBL/GenBank/DDBJ databases">
        <title>Vagococcus teuberi sp. nov., isolated from the Malian artisanal sour milk fene.</title>
        <authorList>
            <person name="Wullschleger S."/>
            <person name="Seifert C."/>
            <person name="Baumgartner S."/>
            <person name="Lacroix C."/>
            <person name="Bonfoh B."/>
            <person name="Stevens M.J."/>
            <person name="Meile L."/>
        </authorList>
    </citation>
    <scope>NUCLEOTIDE SEQUENCE [LARGE SCALE GENOMIC DNA]</scope>
    <source>
        <strain evidence="12 13">DSM 21459</strain>
    </source>
</reference>
<protein>
    <submittedName>
        <fullName evidence="12">Tyrosine recombinase XerS</fullName>
    </submittedName>
</protein>
<proteinExistence type="predicted"/>
<evidence type="ECO:0000259" key="10">
    <source>
        <dbReference type="PROSITE" id="PS51898"/>
    </source>
</evidence>
<dbReference type="NCBIfam" id="NF003462">
    <property type="entry name" value="PRK05084.1"/>
    <property type="match status" value="1"/>
</dbReference>
<dbReference type="RefSeq" id="WP_071456871.1">
    <property type="nucleotide sequence ID" value="NZ_CP017267.1"/>
</dbReference>
<evidence type="ECO:0000313" key="13">
    <source>
        <dbReference type="Proteomes" id="UP000191200"/>
    </source>
</evidence>
<dbReference type="InterPro" id="IPR050090">
    <property type="entry name" value="Tyrosine_recombinase_XerCD"/>
</dbReference>
<dbReference type="AlphaFoldDB" id="A0A1J0A5T8"/>
<dbReference type="Gene3D" id="1.10.443.10">
    <property type="entry name" value="Intergrase catalytic core"/>
    <property type="match status" value="1"/>
</dbReference>
<evidence type="ECO:0000259" key="11">
    <source>
        <dbReference type="PROSITE" id="PS51900"/>
    </source>
</evidence>
<dbReference type="PROSITE" id="PS51900">
    <property type="entry name" value="CB"/>
    <property type="match status" value="1"/>
</dbReference>
<dbReference type="PANTHER" id="PTHR30349:SF77">
    <property type="entry name" value="TYROSINE RECOMBINASE XERC"/>
    <property type="match status" value="1"/>
</dbReference>
<dbReference type="SUPFAM" id="SSF56349">
    <property type="entry name" value="DNA breaking-rejoining enzymes"/>
    <property type="match status" value="1"/>
</dbReference>
<keyword evidence="8" id="KW-0131">Cell cycle</keyword>
<feature type="domain" description="Core-binding (CB)" evidence="11">
    <location>
        <begin position="15"/>
        <end position="120"/>
    </location>
</feature>
<feature type="domain" description="Tyr recombinase" evidence="10">
    <location>
        <begin position="176"/>
        <end position="354"/>
    </location>
</feature>
<keyword evidence="2" id="KW-0963">Cytoplasm</keyword>
<dbReference type="Pfam" id="PF00589">
    <property type="entry name" value="Phage_integrase"/>
    <property type="match status" value="1"/>
</dbReference>